<sequence length="62" mass="6956">MSPDSGVMRKKIKTSLPKDREVYRSFVKTILVHSSAGVYTLCLAAPAVFGSQYFAYCNMIYD</sequence>
<comment type="caution">
    <text evidence="1">The sequence shown here is derived from an EMBL/GenBank/DDBJ whole genome shotgun (WGS) entry which is preliminary data.</text>
</comment>
<organism evidence="1 2">
    <name type="scientific">Hungatella hathewayi</name>
    <dbReference type="NCBI Taxonomy" id="154046"/>
    <lineage>
        <taxon>Bacteria</taxon>
        <taxon>Bacillati</taxon>
        <taxon>Bacillota</taxon>
        <taxon>Clostridia</taxon>
        <taxon>Lachnospirales</taxon>
        <taxon>Lachnospiraceae</taxon>
        <taxon>Hungatella</taxon>
    </lineage>
</organism>
<evidence type="ECO:0000313" key="1">
    <source>
        <dbReference type="EMBL" id="GKG98914.1"/>
    </source>
</evidence>
<gene>
    <name evidence="1" type="ORF">CE91St55_08960</name>
</gene>
<protein>
    <submittedName>
        <fullName evidence="1">Uncharacterized protein</fullName>
    </submittedName>
</protein>
<dbReference type="AlphaFoldDB" id="A0AA37N2B8"/>
<accession>A0AA37N2B8</accession>
<evidence type="ECO:0000313" key="2">
    <source>
        <dbReference type="Proteomes" id="UP001055091"/>
    </source>
</evidence>
<reference evidence="1" key="1">
    <citation type="submission" date="2022-01" db="EMBL/GenBank/DDBJ databases">
        <title>Novel bile acid biosynthetic pathways are enriched in the microbiome of centenarians.</title>
        <authorList>
            <person name="Sato Y."/>
            <person name="Atarashi K."/>
            <person name="Plichta R.D."/>
            <person name="Arai Y."/>
            <person name="Sasajima S."/>
            <person name="Kearney M.S."/>
            <person name="Suda W."/>
            <person name="Takeshita K."/>
            <person name="Sasaki T."/>
            <person name="Okamoto S."/>
            <person name="Skelly N.A."/>
            <person name="Okamura Y."/>
            <person name="Vlamakis H."/>
            <person name="Li Y."/>
            <person name="Tanoue T."/>
            <person name="Takei H."/>
            <person name="Nittono H."/>
            <person name="Narushima S."/>
            <person name="Irie J."/>
            <person name="Itoh H."/>
            <person name="Moriya K."/>
            <person name="Sugiura Y."/>
            <person name="Suematsu M."/>
            <person name="Moritoki N."/>
            <person name="Shibata S."/>
            <person name="Littman R.D."/>
            <person name="Fischbach A.M."/>
            <person name="Uwamino Y."/>
            <person name="Inoue T."/>
            <person name="Honda A."/>
            <person name="Hattori M."/>
            <person name="Murai T."/>
            <person name="Xavier J.R."/>
            <person name="Hirose N."/>
            <person name="Honda K."/>
        </authorList>
    </citation>
    <scope>NUCLEOTIDE SEQUENCE</scope>
    <source>
        <strain evidence="1">CE91-St55</strain>
    </source>
</reference>
<dbReference type="EMBL" id="BQNJ01000001">
    <property type="protein sequence ID" value="GKG98914.1"/>
    <property type="molecule type" value="Genomic_DNA"/>
</dbReference>
<proteinExistence type="predicted"/>
<dbReference type="Proteomes" id="UP001055091">
    <property type="component" value="Unassembled WGS sequence"/>
</dbReference>
<name>A0AA37N2B8_9FIRM</name>